<feature type="compositionally biased region" description="Low complexity" evidence="9">
    <location>
        <begin position="556"/>
        <end position="568"/>
    </location>
</feature>
<dbReference type="GO" id="GO:0004825">
    <property type="term" value="F:methionine-tRNA ligase activity"/>
    <property type="evidence" value="ECO:0007669"/>
    <property type="project" value="UniProtKB-UniRule"/>
</dbReference>
<dbReference type="HAMAP" id="MF_01228">
    <property type="entry name" value="Met_tRNA_synth_type2"/>
    <property type="match status" value="1"/>
</dbReference>
<feature type="domain" description="Methionyl-tRNA synthetase anticodon-binding" evidence="11">
    <location>
        <begin position="384"/>
        <end position="489"/>
    </location>
</feature>
<reference evidence="12 13" key="1">
    <citation type="journal article" date="2004" name="Mol. Plant Microbe Interact.">
        <title>The genome sequence of the Gram-positive sugarcane pathogen Leifsonia xyli subsp. xyli.</title>
        <authorList>
            <person name="Monteiro-Vitorello C.B."/>
            <person name="Camargo L.E.A."/>
            <person name="Van Sluys M.A."/>
            <person name="Kitajima J.P."/>
            <person name="Truffi D."/>
            <person name="do Amaral A.M."/>
            <person name="Harakava R."/>
            <person name="de Oliveira J.C.F."/>
            <person name="Wood D."/>
            <person name="de Oliveira M.C."/>
            <person name="Miyaki C.Y."/>
            <person name="Takita M.A."/>
            <person name="da Silva A.C.R."/>
            <person name="Furlan L.R."/>
            <person name="Carraro D.M."/>
            <person name="Camarotte G."/>
            <person name="Almeida N.F. Jr."/>
            <person name="Carrer H."/>
            <person name="Coutinho L.L."/>
            <person name="El-Dorry H.A."/>
            <person name="Ferro M.I.T."/>
            <person name="Gagliardi P.R."/>
            <person name="Giglioti E."/>
            <person name="Goldman M.H.S."/>
            <person name="Goldman G.H."/>
            <person name="Kimura E.T."/>
            <person name="Ferro E.S."/>
            <person name="Kuramae E.E."/>
            <person name="Lemos E.G.M."/>
            <person name="Lemos M.V.F."/>
            <person name="Mauro S.M.Z."/>
            <person name="Machado M.A."/>
            <person name="Marino C.L."/>
            <person name="Menck C.F."/>
            <person name="Nunes L.R."/>
            <person name="Oliveira R.C."/>
            <person name="Pereira G.G."/>
            <person name="Siqueira W."/>
            <person name="de Souza A.A."/>
            <person name="Tsai S.M."/>
            <person name="Zanca A.S."/>
            <person name="Simpson A.J.G."/>
            <person name="Brumbley S.M."/>
            <person name="Setubal J.C."/>
        </authorList>
    </citation>
    <scope>NUCLEOTIDE SEQUENCE [LARGE SCALE GENOMIC DNA]</scope>
    <source>
        <strain evidence="12 13">CTCB07</strain>
    </source>
</reference>
<keyword evidence="4 8" id="KW-0067">ATP-binding</keyword>
<protein>
    <recommendedName>
        <fullName evidence="8">Methionine--tRNA ligase</fullName>
        <ecNumber evidence="8">6.1.1.10</ecNumber>
    </recommendedName>
    <alternativeName>
        <fullName evidence="8">Methionyl-tRNA synthetase</fullName>
        <shortName evidence="8">MetRS</shortName>
    </alternativeName>
</protein>
<evidence type="ECO:0000256" key="6">
    <source>
        <dbReference type="ARBA" id="ARBA00023146"/>
    </source>
</evidence>
<keyword evidence="3 8" id="KW-0547">Nucleotide-binding</keyword>
<comment type="caution">
    <text evidence="8">Lacks conserved residue(s) required for the propagation of feature annotation.</text>
</comment>
<comment type="similarity">
    <text evidence="8">Belongs to the class-I aminoacyl-tRNA synthetase family. MetG type 2A subfamily.</text>
</comment>
<dbReference type="AlphaFoldDB" id="Q6AG82"/>
<dbReference type="NCBIfam" id="NF008900">
    <property type="entry name" value="PRK12267.1"/>
    <property type="match status" value="1"/>
</dbReference>
<comment type="catalytic activity">
    <reaction evidence="7 8">
        <text>tRNA(Met) + L-methionine + ATP = L-methionyl-tRNA(Met) + AMP + diphosphate</text>
        <dbReference type="Rhea" id="RHEA:13481"/>
        <dbReference type="Rhea" id="RHEA-COMP:9667"/>
        <dbReference type="Rhea" id="RHEA-COMP:9698"/>
        <dbReference type="ChEBI" id="CHEBI:30616"/>
        <dbReference type="ChEBI" id="CHEBI:33019"/>
        <dbReference type="ChEBI" id="CHEBI:57844"/>
        <dbReference type="ChEBI" id="CHEBI:78442"/>
        <dbReference type="ChEBI" id="CHEBI:78530"/>
        <dbReference type="ChEBI" id="CHEBI:456215"/>
        <dbReference type="EC" id="6.1.1.10"/>
    </reaction>
</comment>
<evidence type="ECO:0000256" key="1">
    <source>
        <dbReference type="ARBA" id="ARBA00003314"/>
    </source>
</evidence>
<dbReference type="Gene3D" id="3.40.50.620">
    <property type="entry name" value="HUPs"/>
    <property type="match status" value="1"/>
</dbReference>
<feature type="binding site" evidence="8">
    <location>
        <position position="163"/>
    </location>
    <ligand>
        <name>Zn(2+)</name>
        <dbReference type="ChEBI" id="CHEBI:29105"/>
    </ligand>
</feature>
<dbReference type="HOGENOM" id="CLU_009710_9_4_11"/>
<dbReference type="InterPro" id="IPR015413">
    <property type="entry name" value="Methionyl/Leucyl_tRNA_Synth"/>
</dbReference>
<evidence type="ECO:0000259" key="11">
    <source>
        <dbReference type="Pfam" id="PF19303"/>
    </source>
</evidence>
<keyword evidence="8" id="KW-0862">Zinc</keyword>
<evidence type="ECO:0000256" key="9">
    <source>
        <dbReference type="SAM" id="MobiDB-lite"/>
    </source>
</evidence>
<dbReference type="PRINTS" id="PR01041">
    <property type="entry name" value="TRNASYNTHMET"/>
</dbReference>
<dbReference type="InterPro" id="IPR033911">
    <property type="entry name" value="MetRS_core"/>
</dbReference>
<keyword evidence="2 8" id="KW-0436">Ligase</keyword>
<feature type="binding site" evidence="8">
    <location>
        <position position="160"/>
    </location>
    <ligand>
        <name>Zn(2+)</name>
        <dbReference type="ChEBI" id="CHEBI:29105"/>
    </ligand>
</feature>
<feature type="short sequence motif" description="'HIGH' region" evidence="8">
    <location>
        <begin position="19"/>
        <end position="29"/>
    </location>
</feature>
<dbReference type="EC" id="6.1.1.10" evidence="8"/>
<feature type="binding site" evidence="8">
    <location>
        <position position="138"/>
    </location>
    <ligand>
        <name>Zn(2+)</name>
        <dbReference type="ChEBI" id="CHEBI:29105"/>
    </ligand>
</feature>
<evidence type="ECO:0000313" key="12">
    <source>
        <dbReference type="EMBL" id="AAT88613.1"/>
    </source>
</evidence>
<dbReference type="PANTHER" id="PTHR43326">
    <property type="entry name" value="METHIONYL-TRNA SYNTHETASE"/>
    <property type="match status" value="1"/>
</dbReference>
<evidence type="ECO:0000256" key="4">
    <source>
        <dbReference type="ARBA" id="ARBA00022840"/>
    </source>
</evidence>
<comment type="function">
    <text evidence="1 8">Is required not only for elongation of protein synthesis but also for the initiation of all mRNA translation through initiator tRNA(fMet) aminoacylation.</text>
</comment>
<dbReference type="EMBL" id="AE016822">
    <property type="protein sequence ID" value="AAT88613.1"/>
    <property type="molecule type" value="Genomic_DNA"/>
</dbReference>
<dbReference type="GO" id="GO:0006431">
    <property type="term" value="P:methionyl-tRNA aminoacylation"/>
    <property type="evidence" value="ECO:0007669"/>
    <property type="project" value="UniProtKB-UniRule"/>
</dbReference>
<dbReference type="KEGG" id="lxx:Lxx06770"/>
<evidence type="ECO:0000259" key="10">
    <source>
        <dbReference type="Pfam" id="PF09334"/>
    </source>
</evidence>
<dbReference type="FunFam" id="2.170.220.10:FF:000001">
    <property type="entry name" value="methionine--tRNA ligase, mitochondrial"/>
    <property type="match status" value="1"/>
</dbReference>
<organism evidence="12 13">
    <name type="scientific">Leifsonia xyli subsp. xyli (strain CTCB07)</name>
    <dbReference type="NCBI Taxonomy" id="281090"/>
    <lineage>
        <taxon>Bacteria</taxon>
        <taxon>Bacillati</taxon>
        <taxon>Actinomycetota</taxon>
        <taxon>Actinomycetes</taxon>
        <taxon>Micrococcales</taxon>
        <taxon>Microbacteriaceae</taxon>
        <taxon>Leifsonia</taxon>
    </lineage>
</organism>
<dbReference type="GO" id="GO:0005524">
    <property type="term" value="F:ATP binding"/>
    <property type="evidence" value="ECO:0007669"/>
    <property type="project" value="UniProtKB-UniRule"/>
</dbReference>
<dbReference type="GO" id="GO:0005737">
    <property type="term" value="C:cytoplasm"/>
    <property type="evidence" value="ECO:0007669"/>
    <property type="project" value="UniProtKB-SubCell"/>
</dbReference>
<accession>Q6AG82</accession>
<evidence type="ECO:0000256" key="8">
    <source>
        <dbReference type="HAMAP-Rule" id="MF_01228"/>
    </source>
</evidence>
<evidence type="ECO:0000256" key="7">
    <source>
        <dbReference type="ARBA" id="ARBA00047364"/>
    </source>
</evidence>
<feature type="region of interest" description="Disordered" evidence="9">
    <location>
        <begin position="495"/>
        <end position="537"/>
    </location>
</feature>
<dbReference type="SUPFAM" id="SSF47323">
    <property type="entry name" value="Anticodon-binding domain of a subclass of class I aminoacyl-tRNA synthetases"/>
    <property type="match status" value="1"/>
</dbReference>
<dbReference type="CDD" id="cd07957">
    <property type="entry name" value="Anticodon_Ia_Met"/>
    <property type="match status" value="1"/>
</dbReference>
<dbReference type="STRING" id="281090.Lxx06770"/>
<keyword evidence="6 8" id="KW-0030">Aminoacyl-tRNA synthetase</keyword>
<dbReference type="InterPro" id="IPR014729">
    <property type="entry name" value="Rossmann-like_a/b/a_fold"/>
</dbReference>
<feature type="short sequence motif" description="'KMSKS' region" evidence="8">
    <location>
        <begin position="309"/>
        <end position="313"/>
    </location>
</feature>
<dbReference type="GO" id="GO:0046872">
    <property type="term" value="F:metal ion binding"/>
    <property type="evidence" value="ECO:0007669"/>
    <property type="project" value="UniProtKB-KW"/>
</dbReference>
<dbReference type="InterPro" id="IPR041872">
    <property type="entry name" value="Anticodon_Met"/>
</dbReference>
<dbReference type="InterPro" id="IPR009080">
    <property type="entry name" value="tRNAsynth_Ia_anticodon-bd"/>
</dbReference>
<dbReference type="Pfam" id="PF09334">
    <property type="entry name" value="tRNA-synt_1g"/>
    <property type="match status" value="1"/>
</dbReference>
<proteinExistence type="inferred from homology"/>
<feature type="compositionally biased region" description="Basic and acidic residues" evidence="9">
    <location>
        <begin position="528"/>
        <end position="537"/>
    </location>
</feature>
<dbReference type="InterPro" id="IPR023457">
    <property type="entry name" value="Met-tRNA_synth_2"/>
</dbReference>
<dbReference type="Proteomes" id="UP000001306">
    <property type="component" value="Chromosome"/>
</dbReference>
<dbReference type="PANTHER" id="PTHR43326:SF1">
    <property type="entry name" value="METHIONINE--TRNA LIGASE, MITOCHONDRIAL"/>
    <property type="match status" value="1"/>
</dbReference>
<keyword evidence="8" id="KW-0963">Cytoplasm</keyword>
<feature type="binding site" evidence="8">
    <location>
        <position position="135"/>
    </location>
    <ligand>
        <name>Zn(2+)</name>
        <dbReference type="ChEBI" id="CHEBI:29105"/>
    </ligand>
</feature>
<evidence type="ECO:0000256" key="3">
    <source>
        <dbReference type="ARBA" id="ARBA00022741"/>
    </source>
</evidence>
<dbReference type="eggNOG" id="COG0143">
    <property type="taxonomic scope" value="Bacteria"/>
</dbReference>
<evidence type="ECO:0000313" key="13">
    <source>
        <dbReference type="Proteomes" id="UP000001306"/>
    </source>
</evidence>
<sequence>MDSVILRNASSFYITTPIFYVNDVPHIGHAYTEVAADVLVRWHRQAGEDVWLLAGTDEHGQKILRTAAAQRLSPAEWTDRLVHDSWRPLLEALRISADDFIRTTEDRHKVVVIAFLTLLREKGLVYEGTYEGFYCVGCEEYKQESDIIAGTGAFAGQVLCPVHARSVDVVNEKNYFFKMSAFQDRLLEMLADEEFLRPAAVRNEILAFVGSGLKDISITRSSFDWGVEVPWEPGHVVYVWFDALLNYISGIGWGSDVEEFDRRWPDVHIIGKDIARLHAVLWPAMLMAADLPVPKRIVAHGWLLVNGEKMSKSNATGIGPEQIVKAFGIDAFRYYFVRSIVFGQDGSFSWDDIHRRYNADLANGLGNLVSRTIAMITKYRAGIVPEAAAPTAAEDEVRHTITQARANASAAIDRFALSEALGQVWTIVERLNSYITEQTPWSLARDEAQAHRLDTVLNTVAEGLRELAVLLRPFLPDTAQAIWAGLGAEAVCGDLRRSDGGEGRGRRQPPEGCRHRRRAAALPPHRAGGGDRHRGGTDARLSLTAEEMIEVARTTAARSARRWTNSSTLSQQRRRARTDAQKDALLAQD</sequence>
<dbReference type="Gene3D" id="1.10.730.10">
    <property type="entry name" value="Isoleucyl-tRNA Synthetase, Domain 1"/>
    <property type="match status" value="1"/>
</dbReference>
<gene>
    <name evidence="8 12" type="primary">metG</name>
    <name evidence="12" type="ordered locus">Lxx06770</name>
</gene>
<feature type="compositionally biased region" description="Basic and acidic residues" evidence="9">
    <location>
        <begin position="495"/>
        <end position="513"/>
    </location>
</feature>
<comment type="cofactor">
    <cofactor evidence="8">
        <name>Zn(2+)</name>
        <dbReference type="ChEBI" id="CHEBI:29105"/>
    </cofactor>
    <text evidence="8">Binds 1 zinc ion per subunit.</text>
</comment>
<keyword evidence="5 8" id="KW-0648">Protein biosynthesis</keyword>
<dbReference type="Gene3D" id="2.170.220.10">
    <property type="match status" value="1"/>
</dbReference>
<evidence type="ECO:0000256" key="2">
    <source>
        <dbReference type="ARBA" id="ARBA00022598"/>
    </source>
</evidence>
<dbReference type="Pfam" id="PF19303">
    <property type="entry name" value="Anticodon_3"/>
    <property type="match status" value="1"/>
</dbReference>
<evidence type="ECO:0000256" key="5">
    <source>
        <dbReference type="ARBA" id="ARBA00022917"/>
    </source>
</evidence>
<feature type="domain" description="Methionyl/Leucyl tRNA synthetase" evidence="10">
    <location>
        <begin position="13"/>
        <end position="372"/>
    </location>
</feature>
<feature type="region of interest" description="Disordered" evidence="9">
    <location>
        <begin position="556"/>
        <end position="589"/>
    </location>
</feature>
<dbReference type="InterPro" id="IPR014758">
    <property type="entry name" value="Met-tRNA_synth"/>
</dbReference>
<dbReference type="CDD" id="cd00814">
    <property type="entry name" value="MetRS_core"/>
    <property type="match status" value="1"/>
</dbReference>
<keyword evidence="8" id="KW-0479">Metal-binding</keyword>
<comment type="subcellular location">
    <subcellularLocation>
        <location evidence="8">Cytoplasm</location>
    </subcellularLocation>
</comment>
<dbReference type="SUPFAM" id="SSF52374">
    <property type="entry name" value="Nucleotidylyl transferase"/>
    <property type="match status" value="1"/>
</dbReference>
<comment type="subunit">
    <text evidence="8">Monomer.</text>
</comment>
<dbReference type="NCBIfam" id="TIGR00398">
    <property type="entry name" value="metG"/>
    <property type="match status" value="1"/>
</dbReference>
<name>Q6AG82_LEIXX</name>
<keyword evidence="13" id="KW-1185">Reference proteome</keyword>